<comment type="caution">
    <text evidence="1">The sequence shown here is derived from an EMBL/GenBank/DDBJ whole genome shotgun (WGS) entry which is preliminary data.</text>
</comment>
<dbReference type="EMBL" id="JAIZAY010000004">
    <property type="protein sequence ID" value="KAJ8044226.1"/>
    <property type="molecule type" value="Genomic_DNA"/>
</dbReference>
<name>A0A9Q1CFW8_HOLLE</name>
<evidence type="ECO:0000313" key="1">
    <source>
        <dbReference type="EMBL" id="KAJ8044226.1"/>
    </source>
</evidence>
<proteinExistence type="predicted"/>
<keyword evidence="2" id="KW-1185">Reference proteome</keyword>
<protein>
    <submittedName>
        <fullName evidence="1">Uncharacterized protein</fullName>
    </submittedName>
</protein>
<dbReference type="Proteomes" id="UP001152320">
    <property type="component" value="Chromosome 4"/>
</dbReference>
<gene>
    <name evidence="1" type="ORF">HOLleu_11624</name>
</gene>
<sequence>MYRDYPVNQRLPSESTRDCPFLQIYGCDCLVQIYILNCLVTSSAYLVEQLLPVLRK</sequence>
<reference evidence="1" key="1">
    <citation type="submission" date="2021-10" db="EMBL/GenBank/DDBJ databases">
        <title>Tropical sea cucumber genome reveals ecological adaptation and Cuvierian tubules defense mechanism.</title>
        <authorList>
            <person name="Chen T."/>
        </authorList>
    </citation>
    <scope>NUCLEOTIDE SEQUENCE</scope>
    <source>
        <strain evidence="1">Nanhai2018</strain>
        <tissue evidence="1">Muscle</tissue>
    </source>
</reference>
<organism evidence="1 2">
    <name type="scientific">Holothuria leucospilota</name>
    <name type="common">Black long sea cucumber</name>
    <name type="synonym">Mertensiothuria leucospilota</name>
    <dbReference type="NCBI Taxonomy" id="206669"/>
    <lineage>
        <taxon>Eukaryota</taxon>
        <taxon>Metazoa</taxon>
        <taxon>Echinodermata</taxon>
        <taxon>Eleutherozoa</taxon>
        <taxon>Echinozoa</taxon>
        <taxon>Holothuroidea</taxon>
        <taxon>Aspidochirotacea</taxon>
        <taxon>Aspidochirotida</taxon>
        <taxon>Holothuriidae</taxon>
        <taxon>Holothuria</taxon>
    </lineage>
</organism>
<dbReference type="AlphaFoldDB" id="A0A9Q1CFW8"/>
<evidence type="ECO:0000313" key="2">
    <source>
        <dbReference type="Proteomes" id="UP001152320"/>
    </source>
</evidence>
<accession>A0A9Q1CFW8</accession>